<accession>A0A6C0FWB7</accession>
<dbReference type="EMBL" id="CP048209">
    <property type="protein sequence ID" value="QHT59753.1"/>
    <property type="molecule type" value="Genomic_DNA"/>
</dbReference>
<evidence type="ECO:0000256" key="4">
    <source>
        <dbReference type="ARBA" id="ARBA00023139"/>
    </source>
</evidence>
<dbReference type="Proteomes" id="UP000476064">
    <property type="component" value="Chromosome"/>
</dbReference>
<dbReference type="RefSeq" id="WP_162355819.1">
    <property type="nucleotide sequence ID" value="NZ_CP048209.1"/>
</dbReference>
<evidence type="ECO:0000256" key="2">
    <source>
        <dbReference type="ARBA" id="ARBA00022729"/>
    </source>
</evidence>
<dbReference type="KEGG" id="plyc:GXP70_07165"/>
<dbReference type="InterPro" id="IPR050490">
    <property type="entry name" value="Bact_solute-bd_prot1"/>
</dbReference>
<proteinExistence type="predicted"/>
<evidence type="ECO:0000256" key="1">
    <source>
        <dbReference type="ARBA" id="ARBA00022475"/>
    </source>
</evidence>
<protein>
    <submittedName>
        <fullName evidence="8">Extracellular solute-binding protein</fullName>
    </submittedName>
</protein>
<evidence type="ECO:0000313" key="8">
    <source>
        <dbReference type="EMBL" id="QHT59753.1"/>
    </source>
</evidence>
<dbReference type="Gene3D" id="3.40.190.10">
    <property type="entry name" value="Periplasmic binding protein-like II"/>
    <property type="match status" value="2"/>
</dbReference>
<dbReference type="Pfam" id="PF01547">
    <property type="entry name" value="SBP_bac_1"/>
    <property type="match status" value="1"/>
</dbReference>
<dbReference type="PROSITE" id="PS51257">
    <property type="entry name" value="PROKAR_LIPOPROTEIN"/>
    <property type="match status" value="1"/>
</dbReference>
<dbReference type="AlphaFoldDB" id="A0A6C0FWB7"/>
<feature type="region of interest" description="Disordered" evidence="6">
    <location>
        <begin position="28"/>
        <end position="60"/>
    </location>
</feature>
<dbReference type="PANTHER" id="PTHR43649">
    <property type="entry name" value="ARABINOSE-BINDING PROTEIN-RELATED"/>
    <property type="match status" value="1"/>
</dbReference>
<keyword evidence="3" id="KW-0472">Membrane</keyword>
<organism evidence="8 9">
    <name type="scientific">Paenibacillus lycopersici</name>
    <dbReference type="NCBI Taxonomy" id="2704462"/>
    <lineage>
        <taxon>Bacteria</taxon>
        <taxon>Bacillati</taxon>
        <taxon>Bacillota</taxon>
        <taxon>Bacilli</taxon>
        <taxon>Bacillales</taxon>
        <taxon>Paenibacillaceae</taxon>
        <taxon>Paenibacillus</taxon>
    </lineage>
</organism>
<evidence type="ECO:0000256" key="7">
    <source>
        <dbReference type="SAM" id="SignalP"/>
    </source>
</evidence>
<feature type="signal peptide" evidence="7">
    <location>
        <begin position="1"/>
        <end position="23"/>
    </location>
</feature>
<keyword evidence="1" id="KW-1003">Cell membrane</keyword>
<keyword evidence="9" id="KW-1185">Reference proteome</keyword>
<name>A0A6C0FWB7_9BACL</name>
<keyword evidence="5" id="KW-0449">Lipoprotein</keyword>
<feature type="chain" id="PRO_5039299137" evidence="7">
    <location>
        <begin position="24"/>
        <end position="517"/>
    </location>
</feature>
<keyword evidence="2 7" id="KW-0732">Signal</keyword>
<dbReference type="SUPFAM" id="SSF53850">
    <property type="entry name" value="Periplasmic binding protein-like II"/>
    <property type="match status" value="1"/>
</dbReference>
<dbReference type="PANTHER" id="PTHR43649:SF33">
    <property type="entry name" value="POLYGALACTURONAN_RHAMNOGALACTURONAN-BINDING PROTEIN YTCQ"/>
    <property type="match status" value="1"/>
</dbReference>
<keyword evidence="4" id="KW-0564">Palmitate</keyword>
<dbReference type="InterPro" id="IPR006059">
    <property type="entry name" value="SBP"/>
</dbReference>
<gene>
    <name evidence="8" type="ORF">GXP70_07165</name>
</gene>
<sequence>MKHKLKSKSLPILLAAIAIVATGCGSSGSNGNNASNGSNASSSNASSGNDASSSNASGNDASASAWKGTINMYAQAYTPNAKNITGIKSDQHQLRTLADEYEKAHPGIKINFVDEEFKDYTQTVRVKAAAGELFDVYWAQWAELNGTFPKGIAEDLTEYFNKPNPYIPDKATWQEAMNDTVVNETASPEGKHYNINGDYVATAFFYNKDLFQQAGIAEAPKTWAELIDASKKLQAAGIVAMSQAPDYGWFQRHFLTDFFSKDFDTIAGYDKAPGVSSLDEVVAISKGLLNTKDPRFMGWWPVFKQLTDTWKPDYLTGDPGVVGTNARNDFLAGKTAIFYDGSWLPNNAADAGVKFELGSFNFPTLSASDTPLTTGEDASGAVGGPNAAFQFAVATKEADKSMKEPGKKEAVIDWLQFLGTPQHVEQVVNENGTFVPHWPDTKPNDSMKDLASQSTKELKAIMVGNSSANLGKDLQRTFGLYLSGNMSIEKATAAVQKALDAAVKEYQTKNDTDLSQY</sequence>
<reference evidence="8 9" key="1">
    <citation type="submission" date="2020-01" db="EMBL/GenBank/DDBJ databases">
        <title>Paenibacillus sp. nov., isolated from tomato rhizosphere.</title>
        <authorList>
            <person name="Weon H.-Y."/>
            <person name="Lee S.A."/>
        </authorList>
    </citation>
    <scope>NUCLEOTIDE SEQUENCE [LARGE SCALE GENOMIC DNA]</scope>
    <source>
        <strain evidence="8 9">12200R-189</strain>
    </source>
</reference>
<evidence type="ECO:0000313" key="9">
    <source>
        <dbReference type="Proteomes" id="UP000476064"/>
    </source>
</evidence>
<evidence type="ECO:0000256" key="3">
    <source>
        <dbReference type="ARBA" id="ARBA00023136"/>
    </source>
</evidence>
<evidence type="ECO:0000256" key="6">
    <source>
        <dbReference type="SAM" id="MobiDB-lite"/>
    </source>
</evidence>
<evidence type="ECO:0000256" key="5">
    <source>
        <dbReference type="ARBA" id="ARBA00023288"/>
    </source>
</evidence>